<evidence type="ECO:0000256" key="1">
    <source>
        <dbReference type="SAM" id="Phobius"/>
    </source>
</evidence>
<organism evidence="2 3">
    <name type="scientific">Glossina austeni</name>
    <name type="common">Savannah tsetse fly</name>
    <dbReference type="NCBI Taxonomy" id="7395"/>
    <lineage>
        <taxon>Eukaryota</taxon>
        <taxon>Metazoa</taxon>
        <taxon>Ecdysozoa</taxon>
        <taxon>Arthropoda</taxon>
        <taxon>Hexapoda</taxon>
        <taxon>Insecta</taxon>
        <taxon>Pterygota</taxon>
        <taxon>Neoptera</taxon>
        <taxon>Endopterygota</taxon>
        <taxon>Diptera</taxon>
        <taxon>Brachycera</taxon>
        <taxon>Muscomorpha</taxon>
        <taxon>Hippoboscoidea</taxon>
        <taxon>Glossinidae</taxon>
        <taxon>Glossina</taxon>
    </lineage>
</organism>
<keyword evidence="1" id="KW-0472">Membrane</keyword>
<evidence type="ECO:0000313" key="3">
    <source>
        <dbReference type="Proteomes" id="UP000078200"/>
    </source>
</evidence>
<reference evidence="2" key="1">
    <citation type="submission" date="2020-05" db="UniProtKB">
        <authorList>
            <consortium name="EnsemblMetazoa"/>
        </authorList>
    </citation>
    <scope>IDENTIFICATION</scope>
    <source>
        <strain evidence="2">TTRI</strain>
    </source>
</reference>
<keyword evidence="1" id="KW-0812">Transmembrane</keyword>
<dbReference type="AlphaFoldDB" id="A0A1A9V1Y1"/>
<dbReference type="VEuPathDB" id="VectorBase:GAUT023194"/>
<keyword evidence="3" id="KW-1185">Reference proteome</keyword>
<keyword evidence="1" id="KW-1133">Transmembrane helix</keyword>
<sequence>MFTACVWVSLTLISKRVKVVFNGFIVLTTQSISYIFVIQRVEHMIADTFHLHIALRQKYHPLLYIYSYITK</sequence>
<dbReference type="EnsemblMetazoa" id="GAUT023194-RA">
    <property type="protein sequence ID" value="GAUT023194-PA"/>
    <property type="gene ID" value="GAUT023194"/>
</dbReference>
<accession>A0A1A9V1Y1</accession>
<dbReference type="Proteomes" id="UP000078200">
    <property type="component" value="Unassembled WGS sequence"/>
</dbReference>
<feature type="transmembrane region" description="Helical" evidence="1">
    <location>
        <begin position="19"/>
        <end position="37"/>
    </location>
</feature>
<evidence type="ECO:0000313" key="2">
    <source>
        <dbReference type="EnsemblMetazoa" id="GAUT023194-PA"/>
    </source>
</evidence>
<protein>
    <submittedName>
        <fullName evidence="2">Uncharacterized protein</fullName>
    </submittedName>
</protein>
<name>A0A1A9V1Y1_GLOAU</name>
<proteinExistence type="predicted"/>